<evidence type="ECO:0000313" key="1">
    <source>
        <dbReference type="EMBL" id="KAG0423452.1"/>
    </source>
</evidence>
<evidence type="ECO:0000313" key="2">
    <source>
        <dbReference type="Proteomes" id="UP000805193"/>
    </source>
</evidence>
<organism evidence="1 2">
    <name type="scientific">Ixodes persulcatus</name>
    <name type="common">Taiga tick</name>
    <dbReference type="NCBI Taxonomy" id="34615"/>
    <lineage>
        <taxon>Eukaryota</taxon>
        <taxon>Metazoa</taxon>
        <taxon>Ecdysozoa</taxon>
        <taxon>Arthropoda</taxon>
        <taxon>Chelicerata</taxon>
        <taxon>Arachnida</taxon>
        <taxon>Acari</taxon>
        <taxon>Parasitiformes</taxon>
        <taxon>Ixodida</taxon>
        <taxon>Ixodoidea</taxon>
        <taxon>Ixodidae</taxon>
        <taxon>Ixodinae</taxon>
        <taxon>Ixodes</taxon>
    </lineage>
</organism>
<reference evidence="1 2" key="1">
    <citation type="journal article" date="2020" name="Cell">
        <title>Large-Scale Comparative Analyses of Tick Genomes Elucidate Their Genetic Diversity and Vector Capacities.</title>
        <authorList>
            <consortium name="Tick Genome and Microbiome Consortium (TIGMIC)"/>
            <person name="Jia N."/>
            <person name="Wang J."/>
            <person name="Shi W."/>
            <person name="Du L."/>
            <person name="Sun Y."/>
            <person name="Zhan W."/>
            <person name="Jiang J.F."/>
            <person name="Wang Q."/>
            <person name="Zhang B."/>
            <person name="Ji P."/>
            <person name="Bell-Sakyi L."/>
            <person name="Cui X.M."/>
            <person name="Yuan T.T."/>
            <person name="Jiang B.G."/>
            <person name="Yang W.F."/>
            <person name="Lam T.T."/>
            <person name="Chang Q.C."/>
            <person name="Ding S.J."/>
            <person name="Wang X.J."/>
            <person name="Zhu J.G."/>
            <person name="Ruan X.D."/>
            <person name="Zhao L."/>
            <person name="Wei J.T."/>
            <person name="Ye R.Z."/>
            <person name="Que T.C."/>
            <person name="Du C.H."/>
            <person name="Zhou Y.H."/>
            <person name="Cheng J.X."/>
            <person name="Dai P.F."/>
            <person name="Guo W.B."/>
            <person name="Han X.H."/>
            <person name="Huang E.J."/>
            <person name="Li L.F."/>
            <person name="Wei W."/>
            <person name="Gao Y.C."/>
            <person name="Liu J.Z."/>
            <person name="Shao H.Z."/>
            <person name="Wang X."/>
            <person name="Wang C.C."/>
            <person name="Yang T.C."/>
            <person name="Huo Q.B."/>
            <person name="Li W."/>
            <person name="Chen H.Y."/>
            <person name="Chen S.E."/>
            <person name="Zhou L.G."/>
            <person name="Ni X.B."/>
            <person name="Tian J.H."/>
            <person name="Sheng Y."/>
            <person name="Liu T."/>
            <person name="Pan Y.S."/>
            <person name="Xia L.Y."/>
            <person name="Li J."/>
            <person name="Zhao F."/>
            <person name="Cao W.C."/>
        </authorList>
    </citation>
    <scope>NUCLEOTIDE SEQUENCE [LARGE SCALE GENOMIC DNA]</scope>
    <source>
        <strain evidence="1">Iper-2018</strain>
    </source>
</reference>
<keyword evidence="2" id="KW-1185">Reference proteome</keyword>
<comment type="caution">
    <text evidence="1">The sequence shown here is derived from an EMBL/GenBank/DDBJ whole genome shotgun (WGS) entry which is preliminary data.</text>
</comment>
<sequence>MTQNASESLHSVIWSLAPKTQHASLFSVQRAVAEAISRYNQGVLKTNQIVTECLGFGPGQCLARRSLEKDRGRLRKANKARSESELTVKKLAKRHTRTGNQDYSPGML</sequence>
<proteinExistence type="predicted"/>
<name>A0AC60PSH1_IXOPE</name>
<dbReference type="EMBL" id="JABSTQ010010100">
    <property type="protein sequence ID" value="KAG0423452.1"/>
    <property type="molecule type" value="Genomic_DNA"/>
</dbReference>
<protein>
    <submittedName>
        <fullName evidence="1">Uncharacterized protein</fullName>
    </submittedName>
</protein>
<gene>
    <name evidence="1" type="ORF">HPB47_000779</name>
</gene>
<dbReference type="Proteomes" id="UP000805193">
    <property type="component" value="Unassembled WGS sequence"/>
</dbReference>
<accession>A0AC60PSH1</accession>